<dbReference type="Proteomes" id="UP000006683">
    <property type="component" value="Chromosome"/>
</dbReference>
<protein>
    <submittedName>
        <fullName evidence="2">RelA/SpoT domain protein</fullName>
    </submittedName>
</protein>
<evidence type="ECO:0000259" key="1">
    <source>
        <dbReference type="SMART" id="SM00954"/>
    </source>
</evidence>
<keyword evidence="3" id="KW-1185">Reference proteome</keyword>
<dbReference type="PANTHER" id="PTHR47837:SF1">
    <property type="entry name" value="GTP PYROPHOSPHOKINASE YJBM"/>
    <property type="match status" value="1"/>
</dbReference>
<reference evidence="2 3" key="1">
    <citation type="journal article" date="2010" name="Stand. Genomic Sci.">
        <title>Complete genome sequence of Ferrimonas balearica type strain (PAT).</title>
        <authorList>
            <person name="Nolan M."/>
            <person name="Sikorski J."/>
            <person name="Davenport K."/>
            <person name="Lucas S."/>
            <person name="Glavina Del Rio T."/>
            <person name="Tice H."/>
            <person name="Cheng J."/>
            <person name="Goodwin L."/>
            <person name="Pitluck S."/>
            <person name="Liolios K."/>
            <person name="Ivanova N."/>
            <person name="Mavromatis K."/>
            <person name="Ovchinnikova G."/>
            <person name="Pati A."/>
            <person name="Chen A."/>
            <person name="Palaniappan K."/>
            <person name="Land M."/>
            <person name="Hauser L."/>
            <person name="Chang Y."/>
            <person name="Jeffries C."/>
            <person name="Tapia R."/>
            <person name="Brettin T."/>
            <person name="Detter J."/>
            <person name="Han C."/>
            <person name="Yasawong M."/>
            <person name="Rohde M."/>
            <person name="Tindall B."/>
            <person name="Goker M."/>
            <person name="Woyke T."/>
            <person name="Bristow J."/>
            <person name="Eisen J."/>
            <person name="Markowitz V."/>
            <person name="Hugenholtz P."/>
            <person name="Kyrpides N."/>
            <person name="Klenk H."/>
            <person name="Lapidus A."/>
        </authorList>
    </citation>
    <scope>NUCLEOTIDE SEQUENCE [LARGE SCALE GENOMIC DNA]</scope>
    <source>
        <strain evidence="3">DSM 9799 / CCM 4581 / KCTC 23876 / PAT</strain>
    </source>
</reference>
<feature type="domain" description="RelA/SpoT" evidence="1">
    <location>
        <begin position="63"/>
        <end position="194"/>
    </location>
</feature>
<dbReference type="Gene3D" id="3.30.460.10">
    <property type="entry name" value="Beta Polymerase, domain 2"/>
    <property type="match status" value="1"/>
</dbReference>
<dbReference type="HOGENOM" id="CLU_1203255_0_0_6"/>
<proteinExistence type="predicted"/>
<dbReference type="CDD" id="cd05399">
    <property type="entry name" value="NT_Rel-Spo_like"/>
    <property type="match status" value="1"/>
</dbReference>
<dbReference type="KEGG" id="fbl:Fbal_2028"/>
<dbReference type="Pfam" id="PF04607">
    <property type="entry name" value="RelA_SpoT"/>
    <property type="match status" value="1"/>
</dbReference>
<dbReference type="InterPro" id="IPR007685">
    <property type="entry name" value="RelA_SpoT"/>
</dbReference>
<dbReference type="RefSeq" id="WP_013345537.1">
    <property type="nucleotide sequence ID" value="NC_014541.1"/>
</dbReference>
<sequence length="235" mass="26491">MTQSEHKRVSDAEQARAALVSYFSRVGDELEQVRALLQLRLEQLALAYCRRHNLPREAVLVTTRVKSLASVLNKLARRGWPPFNDPTEVITDMIGARVVCWFVDDCHAMVTLVASSKHLSLDAEVENYIAQPKPTGYRAIHLLARVSYDSVQGTESAARIELAEQLCEIQIRSKLQDAWGDITHEFHYKAKGRGIEQRQHEQALAAIARRLAAEDEALMQIRNAYQKLAANSDSD</sequence>
<evidence type="ECO:0000313" key="2">
    <source>
        <dbReference type="EMBL" id="ADN76231.1"/>
    </source>
</evidence>
<dbReference type="AlphaFoldDB" id="E1SU98"/>
<dbReference type="SMART" id="SM00954">
    <property type="entry name" value="RelA_SpoT"/>
    <property type="match status" value="1"/>
</dbReference>
<dbReference type="SUPFAM" id="SSF81301">
    <property type="entry name" value="Nucleotidyltransferase"/>
    <property type="match status" value="1"/>
</dbReference>
<name>E1SU98_FERBD</name>
<dbReference type="InterPro" id="IPR052366">
    <property type="entry name" value="GTP_Pyrophosphokinase"/>
</dbReference>
<dbReference type="EMBL" id="CP002209">
    <property type="protein sequence ID" value="ADN76231.1"/>
    <property type="molecule type" value="Genomic_DNA"/>
</dbReference>
<dbReference type="OrthoDB" id="9801824at2"/>
<dbReference type="GeneID" id="67182237"/>
<dbReference type="InterPro" id="IPR043519">
    <property type="entry name" value="NT_sf"/>
</dbReference>
<dbReference type="STRING" id="550540.Fbal_2028"/>
<accession>E1SU98</accession>
<organism evidence="2 3">
    <name type="scientific">Ferrimonas balearica (strain DSM 9799 / CCM 4581 / KCTC 23876 / PAT)</name>
    <dbReference type="NCBI Taxonomy" id="550540"/>
    <lineage>
        <taxon>Bacteria</taxon>
        <taxon>Pseudomonadati</taxon>
        <taxon>Pseudomonadota</taxon>
        <taxon>Gammaproteobacteria</taxon>
        <taxon>Alteromonadales</taxon>
        <taxon>Ferrimonadaceae</taxon>
        <taxon>Ferrimonas</taxon>
    </lineage>
</organism>
<evidence type="ECO:0000313" key="3">
    <source>
        <dbReference type="Proteomes" id="UP000006683"/>
    </source>
</evidence>
<gene>
    <name evidence="2" type="ordered locus">Fbal_2028</name>
</gene>
<dbReference type="GO" id="GO:0015969">
    <property type="term" value="P:guanosine tetraphosphate metabolic process"/>
    <property type="evidence" value="ECO:0007669"/>
    <property type="project" value="InterPro"/>
</dbReference>
<dbReference type="eggNOG" id="COG2357">
    <property type="taxonomic scope" value="Bacteria"/>
</dbReference>
<dbReference type="PANTHER" id="PTHR47837">
    <property type="entry name" value="GTP PYROPHOSPHOKINASE YJBM"/>
    <property type="match status" value="1"/>
</dbReference>